<protein>
    <recommendedName>
        <fullName evidence="1">Prion-inhibition and propagation HeLo domain-containing protein</fullName>
    </recommendedName>
</protein>
<dbReference type="InterPro" id="IPR038305">
    <property type="entry name" value="HeLo_sf"/>
</dbReference>
<comment type="caution">
    <text evidence="2">The sequence shown here is derived from an EMBL/GenBank/DDBJ whole genome shotgun (WGS) entry which is preliminary data.</text>
</comment>
<evidence type="ECO:0000259" key="1">
    <source>
        <dbReference type="Pfam" id="PF14479"/>
    </source>
</evidence>
<dbReference type="Pfam" id="PF14479">
    <property type="entry name" value="HeLo"/>
    <property type="match status" value="1"/>
</dbReference>
<evidence type="ECO:0000313" key="3">
    <source>
        <dbReference type="Proteomes" id="UP000838763"/>
    </source>
</evidence>
<sequence>MAETFGVIAGALSVAALFNNCVDCFEYIQLGRSFGRDFERCRLKLCVITTRLSRWGEATSARYKLKVTTQELALYEDKDMQPAGQRVHRRLQDITKSDESRKKATWALYDGKSLEKVISQMTEFISELEAVYPIDASCQRLAEMEIEEVEEEASLRALEDAAREVDGVLAAATQHKISAIVGTNSAKDVKTEGSARVHIGTGRGGKIISGRIDNSAEMILSTGTSAVQVGNTLASSTESKKGESNTVAGLERCREMLQPFEFIAGQARKAMVGETYSPVHLLRLIEFALLTLVGVESA</sequence>
<name>A0A9P1H362_9PEZI</name>
<dbReference type="Gene3D" id="1.20.120.1020">
    <property type="entry name" value="Prion-inhibition and propagation, HeLo domain"/>
    <property type="match status" value="2"/>
</dbReference>
<evidence type="ECO:0000313" key="2">
    <source>
        <dbReference type="EMBL" id="CAI4214559.1"/>
    </source>
</evidence>
<feature type="domain" description="Prion-inhibition and propagation HeLo" evidence="1">
    <location>
        <begin position="6"/>
        <end position="58"/>
    </location>
</feature>
<proteinExistence type="predicted"/>
<keyword evidence="3" id="KW-1185">Reference proteome</keyword>
<dbReference type="AlphaFoldDB" id="A0A9P1H362"/>
<dbReference type="EMBL" id="CALLCH030000011">
    <property type="protein sequence ID" value="CAI4214559.1"/>
    <property type="molecule type" value="Genomic_DNA"/>
</dbReference>
<gene>
    <name evidence="2" type="ORF">PPNO1_LOCUS4290</name>
</gene>
<organism evidence="2 3">
    <name type="scientific">Parascedosporium putredinis</name>
    <dbReference type="NCBI Taxonomy" id="1442378"/>
    <lineage>
        <taxon>Eukaryota</taxon>
        <taxon>Fungi</taxon>
        <taxon>Dikarya</taxon>
        <taxon>Ascomycota</taxon>
        <taxon>Pezizomycotina</taxon>
        <taxon>Sordariomycetes</taxon>
        <taxon>Hypocreomycetidae</taxon>
        <taxon>Microascales</taxon>
        <taxon>Microascaceae</taxon>
        <taxon>Parascedosporium</taxon>
    </lineage>
</organism>
<reference evidence="2" key="1">
    <citation type="submission" date="2022-11" db="EMBL/GenBank/DDBJ databases">
        <authorList>
            <person name="Scott C."/>
            <person name="Bruce N."/>
        </authorList>
    </citation>
    <scope>NUCLEOTIDE SEQUENCE</scope>
</reference>
<dbReference type="OrthoDB" id="4577827at2759"/>
<accession>A0A9P1H362</accession>
<dbReference type="Proteomes" id="UP000838763">
    <property type="component" value="Unassembled WGS sequence"/>
</dbReference>
<dbReference type="InterPro" id="IPR029498">
    <property type="entry name" value="HeLo_dom"/>
</dbReference>